<evidence type="ECO:0000313" key="3">
    <source>
        <dbReference type="EMBL" id="MEI9411866.1"/>
    </source>
</evidence>
<evidence type="ECO:0000313" key="4">
    <source>
        <dbReference type="Proteomes" id="UP001387293"/>
    </source>
</evidence>
<accession>A0ABU8L381</accession>
<protein>
    <recommendedName>
        <fullName evidence="1">DNA ligase (ATP)</fullName>
        <ecNumber evidence="1">6.5.1.1</ecNumber>
    </recommendedName>
</protein>
<keyword evidence="4" id="KW-1185">Reference proteome</keyword>
<dbReference type="Gene3D" id="2.40.50.140">
    <property type="entry name" value="Nucleic acid-binding proteins"/>
    <property type="match status" value="1"/>
</dbReference>
<sequence>MSDPVNKPKATWVRPDVLAEVQFSGVTDRGILREAVFKSQREDLVPISGKPAGVLAATGGEQGPWRPRRTFCNCCPMQSRQDELVRYWQRVADQAPRSCKKKEGRTKWRPRNVRTCNGLHFAAAARS</sequence>
<gene>
    <name evidence="3" type="ORF">O7A60_24300</name>
</gene>
<reference evidence="3 4" key="1">
    <citation type="submission" date="2022-12" db="EMBL/GenBank/DDBJ databases">
        <authorList>
            <person name="Muema E."/>
        </authorList>
    </citation>
    <scope>NUCLEOTIDE SEQUENCE [LARGE SCALE GENOMIC DNA]</scope>
    <source>
        <strain evidence="4">1326</strain>
    </source>
</reference>
<name>A0ABU8L381_9HYPH</name>
<evidence type="ECO:0000256" key="1">
    <source>
        <dbReference type="ARBA" id="ARBA00012727"/>
    </source>
</evidence>
<proteinExistence type="predicted"/>
<dbReference type="EMBL" id="JAPYKS010000020">
    <property type="protein sequence ID" value="MEI9411866.1"/>
    <property type="molecule type" value="Genomic_DNA"/>
</dbReference>
<dbReference type="EC" id="6.5.1.1" evidence="1"/>
<comment type="caution">
    <text evidence="3">The sequence shown here is derived from an EMBL/GenBank/DDBJ whole genome shotgun (WGS) entry which is preliminary data.</text>
</comment>
<organism evidence="3 4">
    <name type="scientific">Mesorhizobium salmacidum</name>
    <dbReference type="NCBI Taxonomy" id="3015171"/>
    <lineage>
        <taxon>Bacteria</taxon>
        <taxon>Pseudomonadati</taxon>
        <taxon>Pseudomonadota</taxon>
        <taxon>Alphaproteobacteria</taxon>
        <taxon>Hyphomicrobiales</taxon>
        <taxon>Phyllobacteriaceae</taxon>
        <taxon>Mesorhizobium</taxon>
    </lineage>
</organism>
<dbReference type="InterPro" id="IPR012340">
    <property type="entry name" value="NA-bd_OB-fold"/>
</dbReference>
<dbReference type="InterPro" id="IPR012309">
    <property type="entry name" value="DNA_ligase_ATP-dep_C"/>
</dbReference>
<dbReference type="Pfam" id="PF04679">
    <property type="entry name" value="DNA_ligase_A_C"/>
    <property type="match status" value="1"/>
</dbReference>
<dbReference type="Proteomes" id="UP001387293">
    <property type="component" value="Unassembled WGS sequence"/>
</dbReference>
<feature type="domain" description="DNA ligase ATP-dependent C-terminal" evidence="2">
    <location>
        <begin position="6"/>
        <end position="43"/>
    </location>
</feature>
<evidence type="ECO:0000259" key="2">
    <source>
        <dbReference type="Pfam" id="PF04679"/>
    </source>
</evidence>